<gene>
    <name evidence="2" type="primary">hybB_3</name>
    <name evidence="2" type="ORF">NCTC129_04241</name>
</gene>
<keyword evidence="1" id="KW-1133">Transmembrane helix</keyword>
<feature type="transmembrane region" description="Helical" evidence="1">
    <location>
        <begin position="6"/>
        <end position="26"/>
    </location>
</feature>
<protein>
    <submittedName>
        <fullName evidence="2">Putative hydrogenase 2 b cytochrome subunit</fullName>
    </submittedName>
</protein>
<reference evidence="2 3" key="1">
    <citation type="submission" date="2018-12" db="EMBL/GenBank/DDBJ databases">
        <authorList>
            <consortium name="Pathogen Informatics"/>
        </authorList>
    </citation>
    <scope>NUCLEOTIDE SEQUENCE [LARGE SCALE GENOMIC DNA]</scope>
    <source>
        <strain evidence="2 3">NCTC129</strain>
    </source>
</reference>
<dbReference type="AlphaFoldDB" id="A0A447N3U7"/>
<proteinExistence type="predicted"/>
<accession>A0A447N3U7</accession>
<keyword evidence="1" id="KW-0472">Membrane</keyword>
<evidence type="ECO:0000256" key="1">
    <source>
        <dbReference type="SAM" id="Phobius"/>
    </source>
</evidence>
<dbReference type="EMBL" id="LR134140">
    <property type="protein sequence ID" value="VDZ97994.1"/>
    <property type="molecule type" value="Genomic_DNA"/>
</dbReference>
<evidence type="ECO:0000313" key="2">
    <source>
        <dbReference type="EMBL" id="VDZ97994.1"/>
    </source>
</evidence>
<sequence length="45" mass="5245">MFVKLTNTISVLLAIFVVLRFGELIYRDKLSYAFAGDFLLRYVLD</sequence>
<organism evidence="2 3">
    <name type="scientific">Salmonella enterica I</name>
    <dbReference type="NCBI Taxonomy" id="59201"/>
    <lineage>
        <taxon>Bacteria</taxon>
        <taxon>Pseudomonadati</taxon>
        <taxon>Pseudomonadota</taxon>
        <taxon>Gammaproteobacteria</taxon>
        <taxon>Enterobacterales</taxon>
        <taxon>Enterobacteriaceae</taxon>
        <taxon>Salmonella</taxon>
    </lineage>
</organism>
<dbReference type="Proteomes" id="UP000282086">
    <property type="component" value="Chromosome"/>
</dbReference>
<evidence type="ECO:0000313" key="3">
    <source>
        <dbReference type="Proteomes" id="UP000282086"/>
    </source>
</evidence>
<name>A0A447N3U7_SALET</name>
<keyword evidence="1" id="KW-0812">Transmembrane</keyword>